<sequence>MRRLFLLAPLCALTACVPADPPATAPQPAPDGCKAAQFRGLIGQPRGVLEAMTLPQGSRIIGPRDPVTADFRAERINFEIGKDGRIAKIGCY</sequence>
<keyword evidence="3" id="KW-1185">Reference proteome</keyword>
<accession>A0ABV7S4Z4</accession>
<dbReference type="RefSeq" id="WP_289893003.1">
    <property type="nucleotide sequence ID" value="NZ_JBHRXE010000037.1"/>
</dbReference>
<feature type="signal peptide" evidence="1">
    <location>
        <begin position="1"/>
        <end position="19"/>
    </location>
</feature>
<dbReference type="Pfam" id="PF11720">
    <property type="entry name" value="Inhibitor_I78"/>
    <property type="match status" value="1"/>
</dbReference>
<dbReference type="InterPro" id="IPR021719">
    <property type="entry name" value="Prot_inh_I78"/>
</dbReference>
<proteinExistence type="predicted"/>
<dbReference type="PROSITE" id="PS51257">
    <property type="entry name" value="PROKAR_LIPOPROTEIN"/>
    <property type="match status" value="1"/>
</dbReference>
<organism evidence="2 3">
    <name type="scientific">Paracoccus simplex</name>
    <dbReference type="NCBI Taxonomy" id="2086346"/>
    <lineage>
        <taxon>Bacteria</taxon>
        <taxon>Pseudomonadati</taxon>
        <taxon>Pseudomonadota</taxon>
        <taxon>Alphaproteobacteria</taxon>
        <taxon>Rhodobacterales</taxon>
        <taxon>Paracoccaceae</taxon>
        <taxon>Paracoccus</taxon>
    </lineage>
</organism>
<reference evidence="3" key="1">
    <citation type="journal article" date="2019" name="Int. J. Syst. Evol. Microbiol.">
        <title>The Global Catalogue of Microorganisms (GCM) 10K type strain sequencing project: providing services to taxonomists for standard genome sequencing and annotation.</title>
        <authorList>
            <consortium name="The Broad Institute Genomics Platform"/>
            <consortium name="The Broad Institute Genome Sequencing Center for Infectious Disease"/>
            <person name="Wu L."/>
            <person name="Ma J."/>
        </authorList>
    </citation>
    <scope>NUCLEOTIDE SEQUENCE [LARGE SCALE GENOMIC DNA]</scope>
    <source>
        <strain evidence="3">VKM B-3226</strain>
    </source>
</reference>
<evidence type="ECO:0000313" key="2">
    <source>
        <dbReference type="EMBL" id="MFC3570505.1"/>
    </source>
</evidence>
<dbReference type="EMBL" id="JBHRXE010000037">
    <property type="protein sequence ID" value="MFC3570505.1"/>
    <property type="molecule type" value="Genomic_DNA"/>
</dbReference>
<keyword evidence="1" id="KW-0732">Signal</keyword>
<dbReference type="Proteomes" id="UP001595596">
    <property type="component" value="Unassembled WGS sequence"/>
</dbReference>
<gene>
    <name evidence="2" type="ORF">ACFOMP_13670</name>
</gene>
<comment type="caution">
    <text evidence="2">The sequence shown here is derived from an EMBL/GenBank/DDBJ whole genome shotgun (WGS) entry which is preliminary data.</text>
</comment>
<feature type="chain" id="PRO_5045455738" evidence="1">
    <location>
        <begin position="20"/>
        <end position="92"/>
    </location>
</feature>
<evidence type="ECO:0000256" key="1">
    <source>
        <dbReference type="SAM" id="SignalP"/>
    </source>
</evidence>
<dbReference type="Gene3D" id="3.30.10.10">
    <property type="entry name" value="Trypsin Inhibitor V, subunit A"/>
    <property type="match status" value="1"/>
</dbReference>
<protein>
    <submittedName>
        <fullName evidence="2">I78 family peptidase inhibitor</fullName>
    </submittedName>
</protein>
<name>A0ABV7S4Z4_9RHOB</name>
<evidence type="ECO:0000313" key="3">
    <source>
        <dbReference type="Proteomes" id="UP001595596"/>
    </source>
</evidence>